<dbReference type="Proteomes" id="UP000032749">
    <property type="component" value="Chromosome"/>
</dbReference>
<dbReference type="KEGG" id="oai:OLEAN_C31070"/>
<sequence length="230" mass="25312">MNLIFLHGSGCSKNVWDQQLSFFDGSIALDLPGRSNGEVLESVNDLAQWLIDYINDHALENVVLVGHSLGAAVVMQAALLADKNIKGIVLIGAGARLKVIPQLITSLSALVDKLASIPDSFLQANENIPEPFKTNINAAIKENGAQTMLDDFNLCDKFDVMEQLENIHLPVKIIVGEKDRMTPMKYASFLHERITHSELTVIENGTHMVFAEQAEVVNKHIQGFVERVIA</sequence>
<proteinExistence type="predicted"/>
<gene>
    <name evidence="2" type="ORF">OLEAN_C31070</name>
</gene>
<dbReference type="AlphaFoldDB" id="R4YTS9"/>
<dbReference type="Pfam" id="PF12697">
    <property type="entry name" value="Abhydrolase_6"/>
    <property type="match status" value="1"/>
</dbReference>
<dbReference type="OrthoDB" id="2086224at2"/>
<dbReference type="InterPro" id="IPR029058">
    <property type="entry name" value="AB_hydrolase_fold"/>
</dbReference>
<dbReference type="STRING" id="698738.OLEAN_C31070"/>
<dbReference type="InterPro" id="IPR000073">
    <property type="entry name" value="AB_hydrolase_1"/>
</dbReference>
<organism evidence="2 3">
    <name type="scientific">Oleispira antarctica RB-8</name>
    <dbReference type="NCBI Taxonomy" id="698738"/>
    <lineage>
        <taxon>Bacteria</taxon>
        <taxon>Pseudomonadati</taxon>
        <taxon>Pseudomonadota</taxon>
        <taxon>Gammaproteobacteria</taxon>
        <taxon>Oceanospirillales</taxon>
        <taxon>Oceanospirillaceae</taxon>
        <taxon>Oleispira</taxon>
    </lineage>
</organism>
<reference evidence="2 3" key="1">
    <citation type="journal article" date="2013" name="Nat. Commun.">
        <title>Genome sequence and functional genomic analysis of the oil-degrading bacterium Oleispira antarctica.</title>
        <authorList>
            <person name="Kube M."/>
            <person name="Chernikova T.N."/>
            <person name="Al-Ramahi Y."/>
            <person name="Beloqui A."/>
            <person name="Lopez-Cortez N."/>
            <person name="Guazzaroni M.E."/>
            <person name="Heipieper H.J."/>
            <person name="Klages S."/>
            <person name="Kotsyurbenko O.R."/>
            <person name="Langer I."/>
            <person name="Nechitaylo T.Y."/>
            <person name="Lunsdorf H."/>
            <person name="Fernandez M."/>
            <person name="Juarez S."/>
            <person name="Ciordia S."/>
            <person name="Singer A."/>
            <person name="Kagan O."/>
            <person name="Egorova O."/>
            <person name="Petit P.A."/>
            <person name="Stogios P."/>
            <person name="Kim Y."/>
            <person name="Tchigvintsev A."/>
            <person name="Flick R."/>
            <person name="Denaro R."/>
            <person name="Genovese M."/>
            <person name="Albar J.P."/>
            <person name="Reva O.N."/>
            <person name="Martinez-Gomariz M."/>
            <person name="Tran H."/>
            <person name="Ferrer M."/>
            <person name="Savchenko A."/>
            <person name="Yakunin A.F."/>
            <person name="Yakimov M.M."/>
            <person name="Golyshina O.V."/>
            <person name="Reinhardt R."/>
            <person name="Golyshin P.N."/>
        </authorList>
    </citation>
    <scope>NUCLEOTIDE SEQUENCE [LARGE SCALE GENOMIC DNA]</scope>
</reference>
<evidence type="ECO:0000259" key="1">
    <source>
        <dbReference type="Pfam" id="PF12697"/>
    </source>
</evidence>
<protein>
    <submittedName>
        <fullName evidence="2">Alpha/beta hydrolase</fullName>
    </submittedName>
</protein>
<accession>R4YTS9</accession>
<dbReference type="SUPFAM" id="SSF53474">
    <property type="entry name" value="alpha/beta-Hydrolases"/>
    <property type="match status" value="1"/>
</dbReference>
<keyword evidence="3" id="KW-1185">Reference proteome</keyword>
<evidence type="ECO:0000313" key="3">
    <source>
        <dbReference type="Proteomes" id="UP000032749"/>
    </source>
</evidence>
<feature type="domain" description="AB hydrolase-1" evidence="1">
    <location>
        <begin position="3"/>
        <end position="218"/>
    </location>
</feature>
<dbReference type="InterPro" id="IPR050266">
    <property type="entry name" value="AB_hydrolase_sf"/>
</dbReference>
<dbReference type="EMBL" id="FO203512">
    <property type="protein sequence ID" value="CCK77283.1"/>
    <property type="molecule type" value="Genomic_DNA"/>
</dbReference>
<dbReference type="Gene3D" id="3.40.50.1820">
    <property type="entry name" value="alpha/beta hydrolase"/>
    <property type="match status" value="1"/>
</dbReference>
<dbReference type="GO" id="GO:0016787">
    <property type="term" value="F:hydrolase activity"/>
    <property type="evidence" value="ECO:0007669"/>
    <property type="project" value="UniProtKB-KW"/>
</dbReference>
<evidence type="ECO:0000313" key="2">
    <source>
        <dbReference type="EMBL" id="CCK77283.1"/>
    </source>
</evidence>
<dbReference type="HOGENOM" id="CLU_020336_50_1_6"/>
<name>R4YTS9_OLEAN</name>
<dbReference type="PANTHER" id="PTHR43798">
    <property type="entry name" value="MONOACYLGLYCEROL LIPASE"/>
    <property type="match status" value="1"/>
</dbReference>
<keyword evidence="2" id="KW-0378">Hydrolase</keyword>